<sequence>MAKKKKIILKMVMMIFSGRWRRRRIEGIWEISGSLSKSTNMQDISSKFNNDPISFVDGGLKNTFDVVTGSNKKRKHKTDVDTFHNDKNEVVGSGSIEHKDVKYLGQREPTRIPHMQCYTNIDVMNVLSSKLTESQYRHIYGNTCFSQLCSIRRCHVQAQLIRCMFLKEIEGSSKDAILIHVNGTTLLFTIRDFALITGLKCSDNENDFVFNTEEPNMIIYQYFEVGKPVTKVN</sequence>
<dbReference type="InterPro" id="IPR015410">
    <property type="entry name" value="DUF1985"/>
</dbReference>
<dbReference type="PANTHER" id="PTHR48449:SF1">
    <property type="entry name" value="DUF1985 DOMAIN-CONTAINING PROTEIN"/>
    <property type="match status" value="1"/>
</dbReference>
<dbReference type="Proteomes" id="UP000694930">
    <property type="component" value="Chromosome 6"/>
</dbReference>
<dbReference type="RefSeq" id="XP_015078185.1">
    <property type="nucleotide sequence ID" value="XM_015222699.1"/>
</dbReference>
<dbReference type="GeneID" id="107021994"/>
<protein>
    <submittedName>
        <fullName evidence="3">Uncharacterized protein LOC107021994</fullName>
    </submittedName>
</protein>
<reference evidence="3" key="2">
    <citation type="submission" date="2025-08" db="UniProtKB">
        <authorList>
            <consortium name="RefSeq"/>
        </authorList>
    </citation>
    <scope>IDENTIFICATION</scope>
</reference>
<feature type="domain" description="DUF1985" evidence="1">
    <location>
        <begin position="166"/>
        <end position="223"/>
    </location>
</feature>
<name>A0ABM1GZI8_SOLPN</name>
<accession>A0ABM1GZI8</accession>
<dbReference type="Pfam" id="PF09331">
    <property type="entry name" value="DUF1985"/>
    <property type="match status" value="1"/>
</dbReference>
<keyword evidence="2" id="KW-1185">Reference proteome</keyword>
<evidence type="ECO:0000313" key="2">
    <source>
        <dbReference type="Proteomes" id="UP000694930"/>
    </source>
</evidence>
<proteinExistence type="predicted"/>
<organism evidence="2 3">
    <name type="scientific">Solanum pennellii</name>
    <name type="common">Tomato</name>
    <name type="synonym">Lycopersicon pennellii</name>
    <dbReference type="NCBI Taxonomy" id="28526"/>
    <lineage>
        <taxon>Eukaryota</taxon>
        <taxon>Viridiplantae</taxon>
        <taxon>Streptophyta</taxon>
        <taxon>Embryophyta</taxon>
        <taxon>Tracheophyta</taxon>
        <taxon>Spermatophyta</taxon>
        <taxon>Magnoliopsida</taxon>
        <taxon>eudicotyledons</taxon>
        <taxon>Gunneridae</taxon>
        <taxon>Pentapetalae</taxon>
        <taxon>asterids</taxon>
        <taxon>lamiids</taxon>
        <taxon>Solanales</taxon>
        <taxon>Solanaceae</taxon>
        <taxon>Solanoideae</taxon>
        <taxon>Solaneae</taxon>
        <taxon>Solanum</taxon>
        <taxon>Solanum subgen. Lycopersicon</taxon>
    </lineage>
</organism>
<reference evidence="2" key="1">
    <citation type="journal article" date="2014" name="Nat. Genet.">
        <title>The genome of the stress-tolerant wild tomato species Solanum pennellii.</title>
        <authorList>
            <person name="Bolger A."/>
            <person name="Scossa F."/>
            <person name="Bolger M.E."/>
            <person name="Lanz C."/>
            <person name="Maumus F."/>
            <person name="Tohge T."/>
            <person name="Quesneville H."/>
            <person name="Alseekh S."/>
            <person name="Sorensen I."/>
            <person name="Lichtenstein G."/>
            <person name="Fich E.A."/>
            <person name="Conte M."/>
            <person name="Keller H."/>
            <person name="Schneeberger K."/>
            <person name="Schwacke R."/>
            <person name="Ofner I."/>
            <person name="Vrebalov J."/>
            <person name="Xu Y."/>
            <person name="Osorio S."/>
            <person name="Aflitos S.A."/>
            <person name="Schijlen E."/>
            <person name="Jimenez-Gomez J.M."/>
            <person name="Ryngajllo M."/>
            <person name="Kimura S."/>
            <person name="Kumar R."/>
            <person name="Koenig D."/>
            <person name="Headland L.R."/>
            <person name="Maloof J.N."/>
            <person name="Sinha N."/>
            <person name="van Ham R.C."/>
            <person name="Lankhorst R.K."/>
            <person name="Mao L."/>
            <person name="Vogel A."/>
            <person name="Arsova B."/>
            <person name="Panstruga R."/>
            <person name="Fei Z."/>
            <person name="Rose J.K."/>
            <person name="Zamir D."/>
            <person name="Carrari F."/>
            <person name="Giovannoni J.J."/>
            <person name="Weigel D."/>
            <person name="Usadel B."/>
            <person name="Fernie A.R."/>
        </authorList>
    </citation>
    <scope>NUCLEOTIDE SEQUENCE [LARGE SCALE GENOMIC DNA]</scope>
    <source>
        <strain evidence="2">cv. LA0716</strain>
    </source>
</reference>
<evidence type="ECO:0000313" key="3">
    <source>
        <dbReference type="RefSeq" id="XP_015078185.1"/>
    </source>
</evidence>
<gene>
    <name evidence="3" type="primary">LOC107021994</name>
</gene>
<evidence type="ECO:0000259" key="1">
    <source>
        <dbReference type="Pfam" id="PF09331"/>
    </source>
</evidence>
<dbReference type="PANTHER" id="PTHR48449">
    <property type="entry name" value="DUF1985 DOMAIN-CONTAINING PROTEIN"/>
    <property type="match status" value="1"/>
</dbReference>